<keyword evidence="1" id="KW-0378">Hydrolase</keyword>
<keyword evidence="1" id="KW-0547">Nucleotide-binding</keyword>
<dbReference type="InterPro" id="IPR027417">
    <property type="entry name" value="P-loop_NTPase"/>
</dbReference>
<accession>A0AAN6XQH9</accession>
<dbReference type="GO" id="GO:0004386">
    <property type="term" value="F:helicase activity"/>
    <property type="evidence" value="ECO:0007669"/>
    <property type="project" value="UniProtKB-KW"/>
</dbReference>
<evidence type="ECO:0000313" key="3">
    <source>
        <dbReference type="EMBL" id="KAK4203866.1"/>
    </source>
</evidence>
<reference evidence="3" key="1">
    <citation type="journal article" date="2023" name="Mol. Phylogenet. Evol.">
        <title>Genome-scale phylogeny and comparative genomics of the fungal order Sordariales.</title>
        <authorList>
            <person name="Hensen N."/>
            <person name="Bonometti L."/>
            <person name="Westerberg I."/>
            <person name="Brannstrom I.O."/>
            <person name="Guillou S."/>
            <person name="Cros-Aarteil S."/>
            <person name="Calhoun S."/>
            <person name="Haridas S."/>
            <person name="Kuo A."/>
            <person name="Mondo S."/>
            <person name="Pangilinan J."/>
            <person name="Riley R."/>
            <person name="LaButti K."/>
            <person name="Andreopoulos B."/>
            <person name="Lipzen A."/>
            <person name="Chen C."/>
            <person name="Yan M."/>
            <person name="Daum C."/>
            <person name="Ng V."/>
            <person name="Clum A."/>
            <person name="Steindorff A."/>
            <person name="Ohm R.A."/>
            <person name="Martin F."/>
            <person name="Silar P."/>
            <person name="Natvig D.O."/>
            <person name="Lalanne C."/>
            <person name="Gautier V."/>
            <person name="Ament-Velasquez S.L."/>
            <person name="Kruys A."/>
            <person name="Hutchinson M.I."/>
            <person name="Powell A.J."/>
            <person name="Barry K."/>
            <person name="Miller A.N."/>
            <person name="Grigoriev I.V."/>
            <person name="Debuchy R."/>
            <person name="Gladieux P."/>
            <person name="Hiltunen Thoren M."/>
            <person name="Johannesson H."/>
        </authorList>
    </citation>
    <scope>NUCLEOTIDE SEQUENCE</scope>
    <source>
        <strain evidence="3">CBS 315.58</strain>
    </source>
</reference>
<dbReference type="AlphaFoldDB" id="A0AAN6XQH9"/>
<dbReference type="GO" id="GO:0005524">
    <property type="term" value="F:ATP binding"/>
    <property type="evidence" value="ECO:0007669"/>
    <property type="project" value="InterPro"/>
</dbReference>
<sequence length="110" mass="12186">MATGVSVDRIVDVLKEITGASKPRDGQIEAVKRLVVERKDTVLIAATGYGKSAVLFAFSALVDKITIQIVPLVKLGESQRDEIARKLPKSNPIWIDADTHRTVCYFWFPC</sequence>
<dbReference type="Proteomes" id="UP001303160">
    <property type="component" value="Unassembled WGS sequence"/>
</dbReference>
<evidence type="ECO:0000259" key="2">
    <source>
        <dbReference type="Pfam" id="PF04851"/>
    </source>
</evidence>
<name>A0AAN6XQH9_9PEZI</name>
<comment type="caution">
    <text evidence="3">The sequence shown here is derived from an EMBL/GenBank/DDBJ whole genome shotgun (WGS) entry which is preliminary data.</text>
</comment>
<dbReference type="Pfam" id="PF04851">
    <property type="entry name" value="ResIII"/>
    <property type="match status" value="1"/>
</dbReference>
<keyword evidence="4" id="KW-1185">Reference proteome</keyword>
<keyword evidence="1" id="KW-0347">Helicase</keyword>
<dbReference type="InterPro" id="IPR006935">
    <property type="entry name" value="Helicase/UvrB_N"/>
</dbReference>
<organism evidence="3 4">
    <name type="scientific">Triangularia verruculosa</name>
    <dbReference type="NCBI Taxonomy" id="2587418"/>
    <lineage>
        <taxon>Eukaryota</taxon>
        <taxon>Fungi</taxon>
        <taxon>Dikarya</taxon>
        <taxon>Ascomycota</taxon>
        <taxon>Pezizomycotina</taxon>
        <taxon>Sordariomycetes</taxon>
        <taxon>Sordariomycetidae</taxon>
        <taxon>Sordariales</taxon>
        <taxon>Podosporaceae</taxon>
        <taxon>Triangularia</taxon>
    </lineage>
</organism>
<dbReference type="SUPFAM" id="SSF52540">
    <property type="entry name" value="P-loop containing nucleoside triphosphate hydrolases"/>
    <property type="match status" value="1"/>
</dbReference>
<proteinExistence type="predicted"/>
<evidence type="ECO:0000256" key="1">
    <source>
        <dbReference type="ARBA" id="ARBA00022806"/>
    </source>
</evidence>
<protein>
    <recommendedName>
        <fullName evidence="2">Helicase/UvrB N-terminal domain-containing protein</fullName>
    </recommendedName>
</protein>
<evidence type="ECO:0000313" key="4">
    <source>
        <dbReference type="Proteomes" id="UP001303160"/>
    </source>
</evidence>
<keyword evidence="1" id="KW-0067">ATP-binding</keyword>
<dbReference type="GO" id="GO:0016787">
    <property type="term" value="F:hydrolase activity"/>
    <property type="evidence" value="ECO:0007669"/>
    <property type="project" value="InterPro"/>
</dbReference>
<gene>
    <name evidence="3" type="ORF">QBC40DRAFT_166114</name>
</gene>
<dbReference type="GO" id="GO:0003677">
    <property type="term" value="F:DNA binding"/>
    <property type="evidence" value="ECO:0007669"/>
    <property type="project" value="InterPro"/>
</dbReference>
<feature type="domain" description="Helicase/UvrB N-terminal" evidence="2">
    <location>
        <begin position="22"/>
        <end position="90"/>
    </location>
</feature>
<dbReference type="Gene3D" id="3.40.50.300">
    <property type="entry name" value="P-loop containing nucleotide triphosphate hydrolases"/>
    <property type="match status" value="1"/>
</dbReference>
<dbReference type="EMBL" id="MU863886">
    <property type="protein sequence ID" value="KAK4203866.1"/>
    <property type="molecule type" value="Genomic_DNA"/>
</dbReference>
<reference evidence="3" key="2">
    <citation type="submission" date="2023-05" db="EMBL/GenBank/DDBJ databases">
        <authorList>
            <consortium name="Lawrence Berkeley National Laboratory"/>
            <person name="Steindorff A."/>
            <person name="Hensen N."/>
            <person name="Bonometti L."/>
            <person name="Westerberg I."/>
            <person name="Brannstrom I.O."/>
            <person name="Guillou S."/>
            <person name="Cros-Aarteil S."/>
            <person name="Calhoun S."/>
            <person name="Haridas S."/>
            <person name="Kuo A."/>
            <person name="Mondo S."/>
            <person name="Pangilinan J."/>
            <person name="Riley R."/>
            <person name="Labutti K."/>
            <person name="Andreopoulos B."/>
            <person name="Lipzen A."/>
            <person name="Chen C."/>
            <person name="Yanf M."/>
            <person name="Daum C."/>
            <person name="Ng V."/>
            <person name="Clum A."/>
            <person name="Ohm R."/>
            <person name="Martin F."/>
            <person name="Silar P."/>
            <person name="Natvig D."/>
            <person name="Lalanne C."/>
            <person name="Gautier V."/>
            <person name="Ament-Velasquez S.L."/>
            <person name="Kruys A."/>
            <person name="Hutchinson M.I."/>
            <person name="Powell A.J."/>
            <person name="Barry K."/>
            <person name="Miller A.N."/>
            <person name="Grigoriev I.V."/>
            <person name="Debuchy R."/>
            <person name="Gladieux P."/>
            <person name="Thoren M.H."/>
            <person name="Johannesson H."/>
        </authorList>
    </citation>
    <scope>NUCLEOTIDE SEQUENCE</scope>
    <source>
        <strain evidence="3">CBS 315.58</strain>
    </source>
</reference>